<keyword evidence="1" id="KW-1133">Transmembrane helix</keyword>
<proteinExistence type="predicted"/>
<evidence type="ECO:0000256" key="1">
    <source>
        <dbReference type="SAM" id="Phobius"/>
    </source>
</evidence>
<feature type="transmembrane region" description="Helical" evidence="1">
    <location>
        <begin position="44"/>
        <end position="62"/>
    </location>
</feature>
<dbReference type="OrthoDB" id="9810206at2"/>
<name>A0A0L6CRK0_9RHOB</name>
<keyword evidence="3" id="KW-1185">Reference proteome</keyword>
<dbReference type="Proteomes" id="UP000037046">
    <property type="component" value="Unassembled WGS sequence"/>
</dbReference>
<gene>
    <name evidence="2" type="ORF">ROTO_30980</name>
</gene>
<dbReference type="STRING" id="74031.SAMN04488077_104247"/>
<keyword evidence="1" id="KW-0812">Transmembrane</keyword>
<sequence>MTNRFEWVAGRYLLAILFLAGAVQKTIDPGPAQALLAGSGLPELLIWPALAFNALAAGLLIAGRFLKSLGRLLAAYCLLTSAFHFIPSDPWQMSIMIKNWAVAGGCLILSASLENST</sequence>
<dbReference type="EMBL" id="LGVV01000056">
    <property type="protein sequence ID" value="KNX40341.1"/>
    <property type="molecule type" value="Genomic_DNA"/>
</dbReference>
<reference evidence="3" key="1">
    <citation type="submission" date="2015-07" db="EMBL/GenBank/DDBJ databases">
        <title>Draft Genome Sequence of Roseovarius tolerans EL-164, a producer of N-Acylated Alanine Methyl Esters (NAMEs).</title>
        <authorList>
            <person name="Voget S."/>
            <person name="Bruns H."/>
            <person name="Wagner-Doebler I."/>
            <person name="Schulz S."/>
            <person name="Daniel R."/>
        </authorList>
    </citation>
    <scope>NUCLEOTIDE SEQUENCE [LARGE SCALE GENOMIC DNA]</scope>
    <source>
        <strain evidence="3">EL-164</strain>
    </source>
</reference>
<protein>
    <submittedName>
        <fullName evidence="2">Uncharacterized protein</fullName>
    </submittedName>
</protein>
<keyword evidence="1" id="KW-0472">Membrane</keyword>
<evidence type="ECO:0000313" key="3">
    <source>
        <dbReference type="Proteomes" id="UP000037046"/>
    </source>
</evidence>
<dbReference type="AlphaFoldDB" id="A0A0L6CRK0"/>
<accession>A0A0L6CRK0</accession>
<organism evidence="2 3">
    <name type="scientific">Roseovarius tolerans</name>
    <dbReference type="NCBI Taxonomy" id="74031"/>
    <lineage>
        <taxon>Bacteria</taxon>
        <taxon>Pseudomonadati</taxon>
        <taxon>Pseudomonadota</taxon>
        <taxon>Alphaproteobacteria</taxon>
        <taxon>Rhodobacterales</taxon>
        <taxon>Roseobacteraceae</taxon>
        <taxon>Roseovarius</taxon>
    </lineage>
</organism>
<evidence type="ECO:0000313" key="2">
    <source>
        <dbReference type="EMBL" id="KNX40341.1"/>
    </source>
</evidence>
<dbReference type="PATRIC" id="fig|74031.6.peg.3164"/>
<comment type="caution">
    <text evidence="2">The sequence shown here is derived from an EMBL/GenBank/DDBJ whole genome shotgun (WGS) entry which is preliminary data.</text>
</comment>